<dbReference type="Gene3D" id="3.40.50.1010">
    <property type="entry name" value="5'-nuclease"/>
    <property type="match status" value="1"/>
</dbReference>
<reference evidence="2 3" key="1">
    <citation type="submission" date="2021-01" db="EMBL/GenBank/DDBJ databases">
        <title>Genome seq and assembly of Nocardiodes sp. G10.</title>
        <authorList>
            <person name="Chhetri G."/>
        </authorList>
    </citation>
    <scope>NUCLEOTIDE SEQUENCE [LARGE SCALE GENOMIC DNA]</scope>
    <source>
        <strain evidence="2 3">G10</strain>
    </source>
</reference>
<sequence>MGDVRSALYLDFDNVFSGLLKLDPAVAFQFAEAPAKWLDRMRTESGASRRWLVLRCYMNPSGSVPDPRTEGARVTFFKFRGAFTDAGFEVVDCPRLSHAKNGADIRLVIDAIEALGADAHYDEFVIASGDSDMTPLLVRLRAADRVVTLMSPSDSAVVMQAVADRLIGGDDLVELIDTRVDDLEASLEIEAAAPSDGTAAADLTEDDARAQFAQRMTVYYAEATEPLNLSALGGRLRNELGPVTTASAWFGSGGFLRAVRALDLPRMRIEGHYLWDESRHTRPSDGSAEAAVVHPANVPEVVARVTSALKLTALTPESWTRIHSFLAAYVATHEFNLSEMTKAARDQLGGDGLQINRKAPSLVVHGAAYAGCPLFRQPPPAADEIADAFVANILARAAAADVELADHDVKVVREWFGRPVSS</sequence>
<evidence type="ECO:0000259" key="1">
    <source>
        <dbReference type="Pfam" id="PF01936"/>
    </source>
</evidence>
<organism evidence="2 3">
    <name type="scientific">Nocardioides baculatus</name>
    <dbReference type="NCBI Taxonomy" id="2801337"/>
    <lineage>
        <taxon>Bacteria</taxon>
        <taxon>Bacillati</taxon>
        <taxon>Actinomycetota</taxon>
        <taxon>Actinomycetes</taxon>
        <taxon>Propionibacteriales</taxon>
        <taxon>Nocardioidaceae</taxon>
        <taxon>Nocardioides</taxon>
    </lineage>
</organism>
<comment type="caution">
    <text evidence="2">The sequence shown here is derived from an EMBL/GenBank/DDBJ whole genome shotgun (WGS) entry which is preliminary data.</text>
</comment>
<accession>A0ABS1L3L5</accession>
<proteinExistence type="predicted"/>
<dbReference type="Proteomes" id="UP000636918">
    <property type="component" value="Unassembled WGS sequence"/>
</dbReference>
<protein>
    <submittedName>
        <fullName evidence="2">NYN domain-containing protein</fullName>
    </submittedName>
</protein>
<keyword evidence="3" id="KW-1185">Reference proteome</keyword>
<evidence type="ECO:0000313" key="2">
    <source>
        <dbReference type="EMBL" id="MBL0746269.1"/>
    </source>
</evidence>
<dbReference type="EMBL" id="JAERSG010000001">
    <property type="protein sequence ID" value="MBL0746269.1"/>
    <property type="molecule type" value="Genomic_DNA"/>
</dbReference>
<feature type="domain" description="NYN" evidence="1">
    <location>
        <begin position="6"/>
        <end position="167"/>
    </location>
</feature>
<gene>
    <name evidence="2" type="ORF">JI751_01485</name>
</gene>
<dbReference type="RefSeq" id="WP_201932552.1">
    <property type="nucleotide sequence ID" value="NZ_JAERSG010000001.1"/>
</dbReference>
<name>A0ABS1L3L5_9ACTN</name>
<dbReference type="InterPro" id="IPR021139">
    <property type="entry name" value="NYN"/>
</dbReference>
<evidence type="ECO:0000313" key="3">
    <source>
        <dbReference type="Proteomes" id="UP000636918"/>
    </source>
</evidence>
<dbReference type="Pfam" id="PF01936">
    <property type="entry name" value="NYN"/>
    <property type="match status" value="1"/>
</dbReference>